<dbReference type="Proteomes" id="UP000265520">
    <property type="component" value="Unassembled WGS sequence"/>
</dbReference>
<evidence type="ECO:0000256" key="1">
    <source>
        <dbReference type="SAM" id="MobiDB-lite"/>
    </source>
</evidence>
<organism evidence="2 3">
    <name type="scientific">Trifolium medium</name>
    <dbReference type="NCBI Taxonomy" id="97028"/>
    <lineage>
        <taxon>Eukaryota</taxon>
        <taxon>Viridiplantae</taxon>
        <taxon>Streptophyta</taxon>
        <taxon>Embryophyta</taxon>
        <taxon>Tracheophyta</taxon>
        <taxon>Spermatophyta</taxon>
        <taxon>Magnoliopsida</taxon>
        <taxon>eudicotyledons</taxon>
        <taxon>Gunneridae</taxon>
        <taxon>Pentapetalae</taxon>
        <taxon>rosids</taxon>
        <taxon>fabids</taxon>
        <taxon>Fabales</taxon>
        <taxon>Fabaceae</taxon>
        <taxon>Papilionoideae</taxon>
        <taxon>50 kb inversion clade</taxon>
        <taxon>NPAAA clade</taxon>
        <taxon>Hologalegina</taxon>
        <taxon>IRL clade</taxon>
        <taxon>Trifolieae</taxon>
        <taxon>Trifolium</taxon>
    </lineage>
</organism>
<feature type="region of interest" description="Disordered" evidence="1">
    <location>
        <begin position="36"/>
        <end position="60"/>
    </location>
</feature>
<accession>A0A392T4P6</accession>
<evidence type="ECO:0000313" key="3">
    <source>
        <dbReference type="Proteomes" id="UP000265520"/>
    </source>
</evidence>
<sequence length="60" mass="6757">MNRVRGLNVVVGNFIVPDSMLDNVFVVDPFVSAANNMGQRPRCHQSNNNQYNNNKGHNNK</sequence>
<dbReference type="EMBL" id="LXQA010506919">
    <property type="protein sequence ID" value="MCI56091.1"/>
    <property type="molecule type" value="Genomic_DNA"/>
</dbReference>
<evidence type="ECO:0000313" key="2">
    <source>
        <dbReference type="EMBL" id="MCI56091.1"/>
    </source>
</evidence>
<feature type="compositionally biased region" description="Low complexity" evidence="1">
    <location>
        <begin position="47"/>
        <end position="60"/>
    </location>
</feature>
<dbReference type="AlphaFoldDB" id="A0A392T4P6"/>
<reference evidence="2 3" key="1">
    <citation type="journal article" date="2018" name="Front. Plant Sci.">
        <title>Red Clover (Trifolium pratense) and Zigzag Clover (T. medium) - A Picture of Genomic Similarities and Differences.</title>
        <authorList>
            <person name="Dluhosova J."/>
            <person name="Istvanek J."/>
            <person name="Nedelnik J."/>
            <person name="Repkova J."/>
        </authorList>
    </citation>
    <scope>NUCLEOTIDE SEQUENCE [LARGE SCALE GENOMIC DNA]</scope>
    <source>
        <strain evidence="3">cv. 10/8</strain>
        <tissue evidence="2">Leaf</tissue>
    </source>
</reference>
<keyword evidence="3" id="KW-1185">Reference proteome</keyword>
<protein>
    <submittedName>
        <fullName evidence="2">Uncharacterized protein</fullName>
    </submittedName>
</protein>
<proteinExistence type="predicted"/>
<comment type="caution">
    <text evidence="2">The sequence shown here is derived from an EMBL/GenBank/DDBJ whole genome shotgun (WGS) entry which is preliminary data.</text>
</comment>
<name>A0A392T4P6_9FABA</name>